<feature type="compositionally biased region" description="Polar residues" evidence="2">
    <location>
        <begin position="25"/>
        <end position="38"/>
    </location>
</feature>
<dbReference type="PROSITE" id="PS50879">
    <property type="entry name" value="RNASE_H_1"/>
    <property type="match status" value="1"/>
</dbReference>
<feature type="region of interest" description="Disordered" evidence="2">
    <location>
        <begin position="1"/>
        <end position="100"/>
    </location>
</feature>
<evidence type="ECO:0000313" key="5">
    <source>
        <dbReference type="EMBL" id="GES84966.1"/>
    </source>
</evidence>
<comment type="caution">
    <text evidence="5">The sequence shown here is derived from an EMBL/GenBank/DDBJ whole genome shotgun (WGS) entry which is preliminary data.</text>
</comment>
<dbReference type="Pfam" id="PF00078">
    <property type="entry name" value="RVT_1"/>
    <property type="match status" value="1"/>
</dbReference>
<feature type="domain" description="RNase H type-1" evidence="4">
    <location>
        <begin position="2223"/>
        <end position="2369"/>
    </location>
</feature>
<dbReference type="SUPFAM" id="SSF56219">
    <property type="entry name" value="DNase I-like"/>
    <property type="match status" value="1"/>
</dbReference>
<dbReference type="Gene3D" id="3.30.420.10">
    <property type="entry name" value="Ribonuclease H-like superfamily/Ribonuclease H"/>
    <property type="match status" value="1"/>
</dbReference>
<proteinExistence type="predicted"/>
<feature type="compositionally biased region" description="Polar residues" evidence="2">
    <location>
        <begin position="748"/>
        <end position="759"/>
    </location>
</feature>
<reference evidence="5" key="1">
    <citation type="submission" date="2019-10" db="EMBL/GenBank/DDBJ databases">
        <title>Conservation and host-specific expression of non-tandemly repeated heterogenous ribosome RNA gene in arbuscular mycorrhizal fungi.</title>
        <authorList>
            <person name="Maeda T."/>
            <person name="Kobayashi Y."/>
            <person name="Nakagawa T."/>
            <person name="Ezawa T."/>
            <person name="Yamaguchi K."/>
            <person name="Bino T."/>
            <person name="Nishimoto Y."/>
            <person name="Shigenobu S."/>
            <person name="Kawaguchi M."/>
        </authorList>
    </citation>
    <scope>NUCLEOTIDE SEQUENCE</scope>
    <source>
        <strain evidence="5">HR1</strain>
    </source>
</reference>
<dbReference type="SUPFAM" id="SSF53098">
    <property type="entry name" value="Ribonuclease H-like"/>
    <property type="match status" value="1"/>
</dbReference>
<evidence type="ECO:0000256" key="2">
    <source>
        <dbReference type="SAM" id="MobiDB-lite"/>
    </source>
</evidence>
<feature type="region of interest" description="Disordered" evidence="2">
    <location>
        <begin position="744"/>
        <end position="773"/>
    </location>
</feature>
<dbReference type="Proteomes" id="UP000615446">
    <property type="component" value="Unassembled WGS sequence"/>
</dbReference>
<evidence type="ECO:0000259" key="4">
    <source>
        <dbReference type="PROSITE" id="PS50879"/>
    </source>
</evidence>
<dbReference type="InterPro" id="IPR000477">
    <property type="entry name" value="RT_dom"/>
</dbReference>
<feature type="compositionally biased region" description="Low complexity" evidence="2">
    <location>
        <begin position="44"/>
        <end position="58"/>
    </location>
</feature>
<organism evidence="5 6">
    <name type="scientific">Rhizophagus clarus</name>
    <dbReference type="NCBI Taxonomy" id="94130"/>
    <lineage>
        <taxon>Eukaryota</taxon>
        <taxon>Fungi</taxon>
        <taxon>Fungi incertae sedis</taxon>
        <taxon>Mucoromycota</taxon>
        <taxon>Glomeromycotina</taxon>
        <taxon>Glomeromycetes</taxon>
        <taxon>Glomerales</taxon>
        <taxon>Glomeraceae</taxon>
        <taxon>Rhizophagus</taxon>
    </lineage>
</organism>
<dbReference type="InterPro" id="IPR036397">
    <property type="entry name" value="RNaseH_sf"/>
</dbReference>
<dbReference type="InterPro" id="IPR002156">
    <property type="entry name" value="RNaseH_domain"/>
</dbReference>
<accession>A0A8H3QMK4</accession>
<protein>
    <recommendedName>
        <fullName evidence="7">Reverse transcriptase domain-containing protein</fullName>
    </recommendedName>
</protein>
<evidence type="ECO:0000259" key="3">
    <source>
        <dbReference type="PROSITE" id="PS50878"/>
    </source>
</evidence>
<dbReference type="GO" id="GO:0003676">
    <property type="term" value="F:nucleic acid binding"/>
    <property type="evidence" value="ECO:0007669"/>
    <property type="project" value="InterPro"/>
</dbReference>
<dbReference type="InterPro" id="IPR012337">
    <property type="entry name" value="RNaseH-like_sf"/>
</dbReference>
<evidence type="ECO:0000313" key="6">
    <source>
        <dbReference type="Proteomes" id="UP000615446"/>
    </source>
</evidence>
<dbReference type="PROSITE" id="PS50878">
    <property type="entry name" value="RT_POL"/>
    <property type="match status" value="1"/>
</dbReference>
<dbReference type="OrthoDB" id="7744805at2759"/>
<keyword evidence="1" id="KW-0175">Coiled coil</keyword>
<evidence type="ECO:0008006" key="7">
    <source>
        <dbReference type="Google" id="ProtNLM"/>
    </source>
</evidence>
<name>A0A8H3QMK4_9GLOM</name>
<sequence>MSTRSTRSSNKNTKRNSSSINNNNQEMNIDVNNVTKVTFNPPKDNVSVSSSTTPTNDSNRQEISNKRVRTIEGNNDDIVMMKKSSPPESQRHTNEMSTPKTPVAISLSESLHAPKNNENPLVTAPQENQSGANTKTDLPNKGKNKVTNTNQDTLMHEQLDLSNFKGEQTFKLFCPLNHFPNNDNPHEVLNKVRAHFANKDTFKGCSIDTICKISIIVITFTSDVDKCALDGTNIGSLKVTFNDFNEENTCNIIQQELSKIFNRSIRFVDIPTSYPTDVFVDIVQNQYSKIHSYKEIIRQKRNNNQQRGPNQRNFKPQQPMYKQLHVVFKEEKPVKNFFTNEIYSLKIENWVCRILPADHTHPEHDKRTKFGYKITGLPMNAQLGDLHPILTRINAQTCSFAPTNNRQLQKAAYVYVKEKDYKDQIFRIKCFNTIIYVFPQNIRLSCTICGDPTHEYTNCTNKQDPNQRPKASIIDRNQNKKPTINQQIYNQFKSIIATQNGERIIRMDQNKYQYRQQQPTYNLPPPTHAQNIPDNTTKINRLEQELKALKLQLKTVAEENATLKKELTIVKESITTNTKELLHMKEQLTHVNAKSDIMIQKLDEISLNQNISPLRVNKENYTSVTNTNNNLQTLTTNRTPVNNIPAERQRTIQVVSLPTYNGQDTSFGPTQYPMEDINSIQGHSELGRLERENDAEYYNQTNNNDTYNYEQMENPSDDTGLFSRLTNYIGGNNRRHNHDTIDLHDTPLKNTSTRNIDQSSTHEHTTAQTSNTLKNKTKNFYKNKSSSHIKNRIITPAQYLNVQPPRPINNADDLITLDAINDSQDETFNDYIKIGTINIHAGFNNKLDLIIEYYIYYNYNILIITETGLFENQLNDKMVKIPHPTIPNDYLYIVHDCSGDYKGSGVTAVMDSFFYQHLISNTRTHRRILHLKFGFKQHVFFHILGLYLPASTDSKYASIKQACFNHINKTLLNNKPQDHYLILGDFNTTSNKKNQSSTNPIDNIIPLLKRFQFKDVVKHFNISPPITHKVNRIDYIFTSPNLLSHTYHAFTHTIDEHQFFYTDHKLVGCLLNKFFFTTTPIKLIYNKLNDTPSPDKINYRNINTNTWKEYEQNSKVAFDIPLPILNSQEDLDGAWSNFVDIINDLKSCLPKKNSPQNPFSAPLKLRQAHNKVFRLQRLLQTFNVKRILHVCNILRDKSTVNTPTYQPYQKVDDITSPHWNTYWGSNWIPYYRFLLNIKRSLNNIPFISSFIIPKRITLKNFDITKSFLKQLLQTLRFNYNTIKNDITKKNIEYFVEARNNNLTENQSKMLYSILNRQPRKITLSKLQYMDENNKPTFTTDPVKIESLTRHHFQLYASPSQRNHYTSPDDLPSPWNEVYLPRRDIDDNIWHPLLQPLLMDDLKLVLHDAAKYKAPGPTKITYEDIKHLSQSGHCYLLHIYNYCFNNNCIPSTWKLAYIFPIPKPQDWNSQLSNTRPITLLETPRKLYVSILSKRLNYILANNSNVTTYNNRAGILGQSCLEPLLEIQHSIEIANKLNVPFWLALQDLSKAYDRMNISLLRLALLSIKLPHRITSILCDLFTNCTNQVILPNNNLTSPFSMKQGIHQGEIISPLLWILYYNPLFLYINQQSHLYFQCSFDRIRHVLHPESDTPQHFRSTVTAYLDDTSWITNDLDQLNKKLNIANSFYKMADIQVNLDKYKIITNIPKVNSITLEVDDQSITLPVTKKTQSERLLGIQINGFNNTTPVIKKLKATVGAMFSTIMRKDITHDHVAYLINKVLLPRLEYQMQFTVLSYSKTQEIMAPLKKLFKHKFNLSISTPNYVIYNSLFPYINDLFANQIKSQSSILTALFNTPILSPIALHKITYTLKELWLPSFPLSIIPFYNTLVRPTYLTRAIRLLNSYNINILPNFDLVTLHGRYPIRHYIRDLDAKALKSMSKKRILYMDQLVSLSGYHLLTWEEVKIVNKNNYKGPKPKWFSHIEDNYTLSDHRRLITPLHDIIVHNYNVTRPKILQSTRNNHIHHPKSQFIAFWNNNCTKANADLVLGKTIEQDNTYNTSITIFQHYLPTLLTASQNSHASRTPNSSHHAIYPCPGCHIREPNYRLGYKYTCLGSIKTSSCNIIKTTPYNYNWIKKFDAKHLPKTALLLNKPLHLIRLTSYNDYLNIFSSTPTLHHSNINPNISTSDALSSFSSSFHFDFSFISKCLLISPFYINQFKNSLITFDSYRSFNFFTDGSLSHAGTPDCRYGFGWIQVAPNTPRLQFQGCSCFSPSSTRAEIFSILTVLLSIPSYSSCVINTDFQNCITTFYNFINEHRTLSIRQQLKINNYDLWYTIRELVFQKHLIVTFVKVKAHDGIVENDIADNLAKTATIIWNGMAPIVSNVRKFCNTPTAAAEFTRLMNSSAYAPITNSITANLIDWDLTSKWLKHNPLDSPTSRKLTAIQAYKVKSATLQLPTLDKRQLFYPALYLKLTLLCPTCGQEPDSNDHIGQCVHSVDALFNILLKHHTTLINALHSLPNDLLIDNNFIHHIASYNFFPQPDSTPAAFITDVHKLLIYNFFPKILTTLISRLIPRHTHIRNKIMLDLFSAIQHDIHDDIWNTHARNLHDFEKSILNINKRDKKNYRSTFRSSKKKHSSLLRKRSHGVAFPVTQSNNDVPVLASTPRSTQVNSRQSSFDPFNEIENFNPLARFDQGAFIRYTSCNFLHSGSWQSHRARSDVFNIDFSSFPFYRYFYNNSYFGSLSGFKFYFYA</sequence>
<feature type="compositionally biased region" description="Polar residues" evidence="2">
    <location>
        <begin position="116"/>
        <end position="137"/>
    </location>
</feature>
<feature type="compositionally biased region" description="Low complexity" evidence="2">
    <location>
        <begin position="1"/>
        <end position="24"/>
    </location>
</feature>
<feature type="coiled-coil region" evidence="1">
    <location>
        <begin position="532"/>
        <end position="566"/>
    </location>
</feature>
<dbReference type="EMBL" id="BLAL01000087">
    <property type="protein sequence ID" value="GES84966.1"/>
    <property type="molecule type" value="Genomic_DNA"/>
</dbReference>
<feature type="domain" description="Reverse transcriptase" evidence="3">
    <location>
        <begin position="1441"/>
        <end position="1737"/>
    </location>
</feature>
<dbReference type="GO" id="GO:0004523">
    <property type="term" value="F:RNA-DNA hybrid ribonuclease activity"/>
    <property type="evidence" value="ECO:0007669"/>
    <property type="project" value="InterPro"/>
</dbReference>
<dbReference type="InterPro" id="IPR036691">
    <property type="entry name" value="Endo/exonu/phosph_ase_sf"/>
</dbReference>
<dbReference type="Gene3D" id="3.60.10.10">
    <property type="entry name" value="Endonuclease/exonuclease/phosphatase"/>
    <property type="match status" value="1"/>
</dbReference>
<dbReference type="PANTHER" id="PTHR19446">
    <property type="entry name" value="REVERSE TRANSCRIPTASES"/>
    <property type="match status" value="1"/>
</dbReference>
<feature type="region of interest" description="Disordered" evidence="2">
    <location>
        <begin position="113"/>
        <end position="144"/>
    </location>
</feature>
<gene>
    <name evidence="5" type="ORF">RCL2_001205300</name>
</gene>
<evidence type="ECO:0000256" key="1">
    <source>
        <dbReference type="SAM" id="Coils"/>
    </source>
</evidence>